<dbReference type="RefSeq" id="WP_188410013.1">
    <property type="nucleotide sequence ID" value="NZ_BMCP01000002.1"/>
</dbReference>
<keyword evidence="1" id="KW-0732">Signal</keyword>
<evidence type="ECO:0000313" key="3">
    <source>
        <dbReference type="Proteomes" id="UP000602745"/>
    </source>
</evidence>
<dbReference type="AlphaFoldDB" id="A0A8J2YJ49"/>
<evidence type="ECO:0000256" key="1">
    <source>
        <dbReference type="SAM" id="SignalP"/>
    </source>
</evidence>
<name>A0A8J2YJ49_9RHOB</name>
<reference evidence="2" key="2">
    <citation type="submission" date="2020-09" db="EMBL/GenBank/DDBJ databases">
        <authorList>
            <person name="Sun Q."/>
            <person name="Sedlacek I."/>
        </authorList>
    </citation>
    <scope>NUCLEOTIDE SEQUENCE</scope>
    <source>
        <strain evidence="2">CCM 7684</strain>
    </source>
</reference>
<comment type="caution">
    <text evidence="2">The sequence shown here is derived from an EMBL/GenBank/DDBJ whole genome shotgun (WGS) entry which is preliminary data.</text>
</comment>
<accession>A0A8J2YJ49</accession>
<gene>
    <name evidence="2" type="ORF">GCM10007276_24690</name>
</gene>
<dbReference type="EMBL" id="BMCP01000002">
    <property type="protein sequence ID" value="GGE46560.1"/>
    <property type="molecule type" value="Genomic_DNA"/>
</dbReference>
<reference evidence="2" key="1">
    <citation type="journal article" date="2014" name="Int. J. Syst. Evol. Microbiol.">
        <title>Complete genome sequence of Corynebacterium casei LMG S-19264T (=DSM 44701T), isolated from a smear-ripened cheese.</title>
        <authorList>
            <consortium name="US DOE Joint Genome Institute (JGI-PGF)"/>
            <person name="Walter F."/>
            <person name="Albersmeier A."/>
            <person name="Kalinowski J."/>
            <person name="Ruckert C."/>
        </authorList>
    </citation>
    <scope>NUCLEOTIDE SEQUENCE</scope>
    <source>
        <strain evidence="2">CCM 7684</strain>
    </source>
</reference>
<keyword evidence="3" id="KW-1185">Reference proteome</keyword>
<feature type="signal peptide" evidence="1">
    <location>
        <begin position="1"/>
        <end position="19"/>
    </location>
</feature>
<organism evidence="2 3">
    <name type="scientific">Agaricicola taiwanensis</name>
    <dbReference type="NCBI Taxonomy" id="591372"/>
    <lineage>
        <taxon>Bacteria</taxon>
        <taxon>Pseudomonadati</taxon>
        <taxon>Pseudomonadota</taxon>
        <taxon>Alphaproteobacteria</taxon>
        <taxon>Rhodobacterales</taxon>
        <taxon>Paracoccaceae</taxon>
        <taxon>Agaricicola</taxon>
    </lineage>
</organism>
<feature type="chain" id="PRO_5035234583" description="UrcA family protein" evidence="1">
    <location>
        <begin position="20"/>
        <end position="120"/>
    </location>
</feature>
<evidence type="ECO:0008006" key="4">
    <source>
        <dbReference type="Google" id="ProtNLM"/>
    </source>
</evidence>
<dbReference type="Proteomes" id="UP000602745">
    <property type="component" value="Unassembled WGS sequence"/>
</dbReference>
<sequence>MTKPLLGIAAGLILLSAGAAVSQPMRASPLAPIEGALRVQVNMSLTAPTSDDMQKQREIQEQLRAAHYEIASTECDRLSAVFKQDCALVALTVQVAQNRDEPNADTITSTANAQFRLTKR</sequence>
<evidence type="ECO:0000313" key="2">
    <source>
        <dbReference type="EMBL" id="GGE46560.1"/>
    </source>
</evidence>
<proteinExistence type="predicted"/>
<protein>
    <recommendedName>
        <fullName evidence="4">UrcA family protein</fullName>
    </recommendedName>
</protein>